<gene>
    <name evidence="4" type="primary">Necator_chrV.g20948</name>
    <name evidence="4" type="ORF">RB195_016155</name>
</gene>
<evidence type="ECO:0000256" key="1">
    <source>
        <dbReference type="ARBA" id="ARBA00022723"/>
    </source>
</evidence>
<proteinExistence type="predicted"/>
<keyword evidence="2" id="KW-0862">Zinc</keyword>
<dbReference type="PROSITE" id="PS50081">
    <property type="entry name" value="ZF_DAG_PE_2"/>
    <property type="match status" value="2"/>
</dbReference>
<evidence type="ECO:0000313" key="5">
    <source>
        <dbReference type="Proteomes" id="UP001303046"/>
    </source>
</evidence>
<dbReference type="SMART" id="SM00109">
    <property type="entry name" value="C1"/>
    <property type="match status" value="2"/>
</dbReference>
<accession>A0ABR1E7V6</accession>
<reference evidence="4 5" key="1">
    <citation type="submission" date="2023-08" db="EMBL/GenBank/DDBJ databases">
        <title>A Necator americanus chromosomal reference genome.</title>
        <authorList>
            <person name="Ilik V."/>
            <person name="Petrzelkova K.J."/>
            <person name="Pardy F."/>
            <person name="Fuh T."/>
            <person name="Niatou-Singa F.S."/>
            <person name="Gouil Q."/>
            <person name="Baker L."/>
            <person name="Ritchie M.E."/>
            <person name="Jex A.R."/>
            <person name="Gazzola D."/>
            <person name="Li H."/>
            <person name="Toshio Fujiwara R."/>
            <person name="Zhan B."/>
            <person name="Aroian R.V."/>
            <person name="Pafco B."/>
            <person name="Schwarz E.M."/>
        </authorList>
    </citation>
    <scope>NUCLEOTIDE SEQUENCE [LARGE SCALE GENOMIC DNA]</scope>
    <source>
        <strain evidence="4 5">Aroian</strain>
        <tissue evidence="4">Whole animal</tissue>
    </source>
</reference>
<dbReference type="EMBL" id="JAVFWL010000005">
    <property type="protein sequence ID" value="KAK6758759.1"/>
    <property type="molecule type" value="Genomic_DNA"/>
</dbReference>
<dbReference type="Proteomes" id="UP001303046">
    <property type="component" value="Unassembled WGS sequence"/>
</dbReference>
<dbReference type="PROSITE" id="PS00479">
    <property type="entry name" value="ZF_DAG_PE_1"/>
    <property type="match status" value="1"/>
</dbReference>
<dbReference type="InterPro" id="IPR020454">
    <property type="entry name" value="DAG/PE-bd"/>
</dbReference>
<dbReference type="Pfam" id="PF00130">
    <property type="entry name" value="C1_1"/>
    <property type="match status" value="2"/>
</dbReference>
<keyword evidence="1" id="KW-0479">Metal-binding</keyword>
<dbReference type="SUPFAM" id="SSF57889">
    <property type="entry name" value="Cysteine-rich domain"/>
    <property type="match status" value="2"/>
</dbReference>
<dbReference type="PANTHER" id="PTHR22968">
    <property type="entry name" value="PROTEIN KINASE C, MU"/>
    <property type="match status" value="1"/>
</dbReference>
<dbReference type="InterPro" id="IPR002219">
    <property type="entry name" value="PKC_DAG/PE"/>
</dbReference>
<sequence length="232" mass="26551">MMPLTGFENFRHGRDRSLFQFQIHVTLLTQSLREMHPNMEQMVVESRETLAEPQCCGQRHGKIHEVTGHKFTATLFHQPTFCSHCKEFIFGFGKQGYQCKKCKVAVHKRCHKDVMWGCPHNKEDNVREEIEAEDCENHTNQFNVDAPHHFSARTFHRPTFCNHCGSLLYGLKKQGLQCSDCNVTVHKRCQLNVANICGLDTKQAATEISRLQPGFSEIINTSSANFSTLCLP</sequence>
<organism evidence="4 5">
    <name type="scientific">Necator americanus</name>
    <name type="common">Human hookworm</name>
    <dbReference type="NCBI Taxonomy" id="51031"/>
    <lineage>
        <taxon>Eukaryota</taxon>
        <taxon>Metazoa</taxon>
        <taxon>Ecdysozoa</taxon>
        <taxon>Nematoda</taxon>
        <taxon>Chromadorea</taxon>
        <taxon>Rhabditida</taxon>
        <taxon>Rhabditina</taxon>
        <taxon>Rhabditomorpha</taxon>
        <taxon>Strongyloidea</taxon>
        <taxon>Ancylostomatidae</taxon>
        <taxon>Bunostominae</taxon>
        <taxon>Necator</taxon>
    </lineage>
</organism>
<evidence type="ECO:0000259" key="3">
    <source>
        <dbReference type="PROSITE" id="PS50081"/>
    </source>
</evidence>
<evidence type="ECO:0000313" key="4">
    <source>
        <dbReference type="EMBL" id="KAK6758759.1"/>
    </source>
</evidence>
<keyword evidence="5" id="KW-1185">Reference proteome</keyword>
<dbReference type="PRINTS" id="PR00008">
    <property type="entry name" value="DAGPEDOMAIN"/>
</dbReference>
<evidence type="ECO:0000256" key="2">
    <source>
        <dbReference type="ARBA" id="ARBA00022833"/>
    </source>
</evidence>
<protein>
    <recommendedName>
        <fullName evidence="3">Phorbol-ester/DAG-type domain-containing protein</fullName>
    </recommendedName>
</protein>
<comment type="caution">
    <text evidence="4">The sequence shown here is derived from an EMBL/GenBank/DDBJ whole genome shotgun (WGS) entry which is preliminary data.</text>
</comment>
<dbReference type="Gene3D" id="3.30.60.20">
    <property type="match status" value="2"/>
</dbReference>
<dbReference type="PANTHER" id="PTHR22968:SF26">
    <property type="entry name" value="SERINE_THREONINE-PROTEIN KINASE D3"/>
    <property type="match status" value="1"/>
</dbReference>
<dbReference type="InterPro" id="IPR046349">
    <property type="entry name" value="C1-like_sf"/>
</dbReference>
<feature type="domain" description="Phorbol-ester/DAG-type" evidence="3">
    <location>
        <begin position="68"/>
        <end position="118"/>
    </location>
</feature>
<feature type="domain" description="Phorbol-ester/DAG-type" evidence="3">
    <location>
        <begin position="147"/>
        <end position="197"/>
    </location>
</feature>
<name>A0ABR1E7V6_NECAM</name>